<dbReference type="Gene3D" id="3.40.190.10">
    <property type="entry name" value="Periplasmic binding protein-like II"/>
    <property type="match status" value="1"/>
</dbReference>
<dbReference type="SUPFAM" id="SSF53850">
    <property type="entry name" value="Periplasmic binding protein-like II"/>
    <property type="match status" value="1"/>
</dbReference>
<organism evidence="6 7">
    <name type="scientific">Candidatus Zambryskibacteria bacterium RIFCSPLOWO2_12_FULL_39_23</name>
    <dbReference type="NCBI Taxonomy" id="1802776"/>
    <lineage>
        <taxon>Bacteria</taxon>
        <taxon>Candidatus Zambryskiibacteriota</taxon>
    </lineage>
</organism>
<keyword evidence="4" id="KW-1133">Transmembrane helix</keyword>
<sequence length="583" mass="65758">MDKESLKSLVKKEWHIPFEGKIMRVIQRFTLTEKVIFLFFAGLLIISGLSLLYQVNKTFLVEVPDYGGRLVEGVIGSPRFINPILASSDIDKDLTSLVYSGLLRIDSQGELVPDLAESYIISPDGLIYTFILKDNLYFQDGAKLTADDVIFTVEKAQDQFLKSPREANWSGVVVQKINDKEISFTLKQSYSPFIQSATLGILPRHLWKDASIEEFPFSQFNVKPVGSGPYQIDSLSYTGSGLPGQYNLKSFDKYAIGKPYITNLTVITYQNEKDLVSAYKNGNIDSLHSISPKELPDLKSKGGKILLSPLPRIFAVFFNQNMAPIFVFKEVRQALDVATDKQAIVDNILGGFGQAIDGPLPLKTITDQNANTLSEEERTEKAKEILKAKGWVQNTDGIFEKKDKKSTTVLAFSISTGSAPELKETALILQKQWEKIGAKVEVKIFDIGDLNQNIIKTRKYDALLFGEIIGNDLDLYPFWHSSQRNSPGLNIAMYANLKVDKILDNLRKTKDPNDQKIELSNFNKEIANDIPAVFTYSPYFIYVIPEKVQNVKLGTLTNPSERFSNINKWYIETNNIWKFFSKN</sequence>
<dbReference type="PANTHER" id="PTHR30290:SF9">
    <property type="entry name" value="OLIGOPEPTIDE-BINDING PROTEIN APPA"/>
    <property type="match status" value="1"/>
</dbReference>
<proteinExistence type="inferred from homology"/>
<reference evidence="6 7" key="1">
    <citation type="journal article" date="2016" name="Nat. Commun.">
        <title>Thousands of microbial genomes shed light on interconnected biogeochemical processes in an aquifer system.</title>
        <authorList>
            <person name="Anantharaman K."/>
            <person name="Brown C.T."/>
            <person name="Hug L.A."/>
            <person name="Sharon I."/>
            <person name="Castelle C.J."/>
            <person name="Probst A.J."/>
            <person name="Thomas B.C."/>
            <person name="Singh A."/>
            <person name="Wilkins M.J."/>
            <person name="Karaoz U."/>
            <person name="Brodie E.L."/>
            <person name="Williams K.H."/>
            <person name="Hubbard S.S."/>
            <person name="Banfield J.F."/>
        </authorList>
    </citation>
    <scope>NUCLEOTIDE SEQUENCE [LARGE SCALE GENOMIC DNA]</scope>
</reference>
<evidence type="ECO:0000256" key="4">
    <source>
        <dbReference type="SAM" id="Phobius"/>
    </source>
</evidence>
<dbReference type="Pfam" id="PF00496">
    <property type="entry name" value="SBP_bac_5"/>
    <property type="match status" value="1"/>
</dbReference>
<evidence type="ECO:0000256" key="1">
    <source>
        <dbReference type="ARBA" id="ARBA00005695"/>
    </source>
</evidence>
<dbReference type="InterPro" id="IPR000914">
    <property type="entry name" value="SBP_5_dom"/>
</dbReference>
<accession>A0A1G2URJ5</accession>
<comment type="similarity">
    <text evidence="1">Belongs to the bacterial solute-binding protein 5 family.</text>
</comment>
<keyword evidence="4" id="KW-0812">Transmembrane</keyword>
<evidence type="ECO:0000256" key="3">
    <source>
        <dbReference type="ARBA" id="ARBA00022729"/>
    </source>
</evidence>
<dbReference type="Gene3D" id="3.90.76.10">
    <property type="entry name" value="Dipeptide-binding Protein, Domain 1"/>
    <property type="match status" value="1"/>
</dbReference>
<dbReference type="PIRSF" id="PIRSF002741">
    <property type="entry name" value="MppA"/>
    <property type="match status" value="1"/>
</dbReference>
<evidence type="ECO:0000313" key="6">
    <source>
        <dbReference type="EMBL" id="OHB12011.1"/>
    </source>
</evidence>
<dbReference type="AlphaFoldDB" id="A0A1G2URJ5"/>
<name>A0A1G2URJ5_9BACT</name>
<protein>
    <recommendedName>
        <fullName evidence="5">Solute-binding protein family 5 domain-containing protein</fullName>
    </recommendedName>
</protein>
<dbReference type="InterPro" id="IPR039424">
    <property type="entry name" value="SBP_5"/>
</dbReference>
<dbReference type="Proteomes" id="UP000176558">
    <property type="component" value="Unassembled WGS sequence"/>
</dbReference>
<keyword evidence="2" id="KW-0813">Transport</keyword>
<gene>
    <name evidence="6" type="ORF">A3G99_02920</name>
</gene>
<evidence type="ECO:0000313" key="7">
    <source>
        <dbReference type="Proteomes" id="UP000176558"/>
    </source>
</evidence>
<dbReference type="GO" id="GO:1904680">
    <property type="term" value="F:peptide transmembrane transporter activity"/>
    <property type="evidence" value="ECO:0007669"/>
    <property type="project" value="TreeGrafter"/>
</dbReference>
<feature type="domain" description="Solute-binding protein family 5" evidence="5">
    <location>
        <begin position="110"/>
        <end position="477"/>
    </location>
</feature>
<evidence type="ECO:0000259" key="5">
    <source>
        <dbReference type="Pfam" id="PF00496"/>
    </source>
</evidence>
<keyword evidence="4" id="KW-0472">Membrane</keyword>
<comment type="caution">
    <text evidence="6">The sequence shown here is derived from an EMBL/GenBank/DDBJ whole genome shotgun (WGS) entry which is preliminary data.</text>
</comment>
<dbReference type="PANTHER" id="PTHR30290">
    <property type="entry name" value="PERIPLASMIC BINDING COMPONENT OF ABC TRANSPORTER"/>
    <property type="match status" value="1"/>
</dbReference>
<evidence type="ECO:0000256" key="2">
    <source>
        <dbReference type="ARBA" id="ARBA00022448"/>
    </source>
</evidence>
<dbReference type="InterPro" id="IPR030678">
    <property type="entry name" value="Peptide/Ni-bd"/>
</dbReference>
<dbReference type="GO" id="GO:0042597">
    <property type="term" value="C:periplasmic space"/>
    <property type="evidence" value="ECO:0007669"/>
    <property type="project" value="UniProtKB-ARBA"/>
</dbReference>
<feature type="transmembrane region" description="Helical" evidence="4">
    <location>
        <begin position="35"/>
        <end position="53"/>
    </location>
</feature>
<dbReference type="Gene3D" id="3.10.105.10">
    <property type="entry name" value="Dipeptide-binding Protein, Domain 3"/>
    <property type="match status" value="1"/>
</dbReference>
<keyword evidence="3" id="KW-0732">Signal</keyword>
<dbReference type="GO" id="GO:0015833">
    <property type="term" value="P:peptide transport"/>
    <property type="evidence" value="ECO:0007669"/>
    <property type="project" value="TreeGrafter"/>
</dbReference>
<dbReference type="EMBL" id="MHWT01000024">
    <property type="protein sequence ID" value="OHB12011.1"/>
    <property type="molecule type" value="Genomic_DNA"/>
</dbReference>
<dbReference type="GO" id="GO:0043190">
    <property type="term" value="C:ATP-binding cassette (ABC) transporter complex"/>
    <property type="evidence" value="ECO:0007669"/>
    <property type="project" value="InterPro"/>
</dbReference>